<comment type="caution">
    <text evidence="2">The sequence shown here is derived from an EMBL/GenBank/DDBJ whole genome shotgun (WGS) entry which is preliminary data.</text>
</comment>
<keyword evidence="1" id="KW-0812">Transmembrane</keyword>
<name>A0A3R5WKH9_9FIRM</name>
<evidence type="ECO:0000256" key="1">
    <source>
        <dbReference type="SAM" id="Phobius"/>
    </source>
</evidence>
<dbReference type="Proteomes" id="UP000283295">
    <property type="component" value="Unassembled WGS sequence"/>
</dbReference>
<accession>A0A3R5WKH9</accession>
<organism evidence="2 3">
    <name type="scientific">Coprococcus eutactus</name>
    <dbReference type="NCBI Taxonomy" id="33043"/>
    <lineage>
        <taxon>Bacteria</taxon>
        <taxon>Bacillati</taxon>
        <taxon>Bacillota</taxon>
        <taxon>Clostridia</taxon>
        <taxon>Lachnospirales</taxon>
        <taxon>Lachnospiraceae</taxon>
        <taxon>Coprococcus</taxon>
    </lineage>
</organism>
<feature type="transmembrane region" description="Helical" evidence="1">
    <location>
        <begin position="16"/>
        <end position="37"/>
    </location>
</feature>
<dbReference type="EMBL" id="QRVK01000037">
    <property type="protein sequence ID" value="RGS38671.1"/>
    <property type="molecule type" value="Genomic_DNA"/>
</dbReference>
<dbReference type="OrthoDB" id="2060022at2"/>
<dbReference type="AlphaFoldDB" id="A0A3R5WKH9"/>
<evidence type="ECO:0000313" key="3">
    <source>
        <dbReference type="Proteomes" id="UP000283295"/>
    </source>
</evidence>
<proteinExistence type="predicted"/>
<dbReference type="GeneID" id="92832527"/>
<protein>
    <submittedName>
        <fullName evidence="2">Uncharacterized protein</fullName>
    </submittedName>
</protein>
<keyword evidence="1" id="KW-1133">Transmembrane helix</keyword>
<sequence length="157" mass="17672">MNLWKGEFIMRKNVKIIVGVVVLILVLVVGSFVGLIINRTNDHKFGRYVSTEGPWGMTATWVSEDSASYLVCKKENDEPFANVTAYFQGVDGWQAYELNSIDRIVYLDIVKDGVVVDGTSGYMKFDGTTFTITDLDKDTFGADEFHYVITDKEFSPD</sequence>
<evidence type="ECO:0000313" key="2">
    <source>
        <dbReference type="EMBL" id="RGS38671.1"/>
    </source>
</evidence>
<gene>
    <name evidence="2" type="ORF">DWX94_11570</name>
</gene>
<keyword evidence="1" id="KW-0472">Membrane</keyword>
<dbReference type="RefSeq" id="WP_004853614.1">
    <property type="nucleotide sequence ID" value="NZ_CP102278.1"/>
</dbReference>
<reference evidence="2 3" key="1">
    <citation type="submission" date="2018-08" db="EMBL/GenBank/DDBJ databases">
        <title>A genome reference for cultivated species of the human gut microbiota.</title>
        <authorList>
            <person name="Zou Y."/>
            <person name="Xue W."/>
            <person name="Luo G."/>
        </authorList>
    </citation>
    <scope>NUCLEOTIDE SEQUENCE [LARGE SCALE GENOMIC DNA]</scope>
    <source>
        <strain evidence="2 3">AF22-21</strain>
    </source>
</reference>